<proteinExistence type="predicted"/>
<sequence length="103" mass="11547">MGLEEYVKENYPNVMEEYNCFVRDFVPSVGSEVASLIDDLGGISGQFLEVIGYSALGCGMDAFIDLKNRSDGENCMCSFVNWHKKVKLMKGEFVLIKSVNFND</sequence>
<protein>
    <submittedName>
        <fullName evidence="1">Uncharacterized protein</fullName>
    </submittedName>
</protein>
<comment type="caution">
    <text evidence="1">The sequence shown here is derived from an EMBL/GenBank/DDBJ whole genome shotgun (WGS) entry which is preliminary data.</text>
</comment>
<gene>
    <name evidence="1" type="ORF">CWS20_04000</name>
</gene>
<keyword evidence="2" id="KW-1185">Reference proteome</keyword>
<accession>A0A2N0ZKX0</accession>
<dbReference type="AlphaFoldDB" id="A0A2N0ZKX0"/>
<evidence type="ECO:0000313" key="1">
    <source>
        <dbReference type="EMBL" id="PKG30165.1"/>
    </source>
</evidence>
<organism evidence="1 2">
    <name type="scientific">Cytobacillus horneckiae</name>
    <dbReference type="NCBI Taxonomy" id="549687"/>
    <lineage>
        <taxon>Bacteria</taxon>
        <taxon>Bacillati</taxon>
        <taxon>Bacillota</taxon>
        <taxon>Bacilli</taxon>
        <taxon>Bacillales</taxon>
        <taxon>Bacillaceae</taxon>
        <taxon>Cytobacillus</taxon>
    </lineage>
</organism>
<dbReference type="EMBL" id="PISD01000008">
    <property type="protein sequence ID" value="PKG30165.1"/>
    <property type="molecule type" value="Genomic_DNA"/>
</dbReference>
<name>A0A2N0ZKX0_9BACI</name>
<dbReference type="Proteomes" id="UP000233343">
    <property type="component" value="Unassembled WGS sequence"/>
</dbReference>
<reference evidence="1 2" key="1">
    <citation type="journal article" date="2010" name="Int. J. Syst. Evol. Microbiol.">
        <title>Bacillus horneckiae sp. nov., isolated from a spacecraft-assembly clean room.</title>
        <authorList>
            <person name="Vaishampayan P."/>
            <person name="Probst A."/>
            <person name="Krishnamurthi S."/>
            <person name="Ghosh S."/>
            <person name="Osman S."/>
            <person name="McDowall A."/>
            <person name="Ruckmani A."/>
            <person name="Mayilraj S."/>
            <person name="Venkateswaran K."/>
        </authorList>
    </citation>
    <scope>NUCLEOTIDE SEQUENCE [LARGE SCALE GENOMIC DNA]</scope>
    <source>
        <strain evidence="2">1PO1SC</strain>
    </source>
</reference>
<evidence type="ECO:0000313" key="2">
    <source>
        <dbReference type="Proteomes" id="UP000233343"/>
    </source>
</evidence>
<dbReference type="RefSeq" id="WP_066199986.1">
    <property type="nucleotide sequence ID" value="NZ_JAFDQP010000002.1"/>
</dbReference>